<dbReference type="GO" id="GO:0070286">
    <property type="term" value="P:axonemal dynein complex assembly"/>
    <property type="evidence" value="ECO:0007669"/>
    <property type="project" value="InterPro"/>
</dbReference>
<keyword evidence="5" id="KW-0969">Cilium</keyword>
<evidence type="ECO:0000256" key="6">
    <source>
        <dbReference type="ARBA" id="ARBA00023212"/>
    </source>
</evidence>
<dbReference type="GO" id="GO:0005858">
    <property type="term" value="C:axonemal dynein complex"/>
    <property type="evidence" value="ECO:0007669"/>
    <property type="project" value="InterPro"/>
</dbReference>
<evidence type="ECO:0000313" key="16">
    <source>
        <dbReference type="Ensembl" id="ENSCPGP00000027459.1"/>
    </source>
</evidence>
<dbReference type="Ensembl" id="ENSCPGT00000029972.1">
    <property type="protein sequence ID" value="ENSCPGP00000027459.1"/>
    <property type="gene ID" value="ENSCPGG00000018927.1"/>
</dbReference>
<keyword evidence="17" id="KW-1185">Reference proteome</keyword>
<evidence type="ECO:0000256" key="10">
    <source>
        <dbReference type="ARBA" id="ARBA00040899"/>
    </source>
</evidence>
<dbReference type="Proteomes" id="UP000694419">
    <property type="component" value="Unplaced"/>
</dbReference>
<dbReference type="Pfam" id="PF14772">
    <property type="entry name" value="NYD-SP28"/>
    <property type="match status" value="1"/>
</dbReference>
<evidence type="ECO:0000256" key="5">
    <source>
        <dbReference type="ARBA" id="ARBA00023069"/>
    </source>
</evidence>
<dbReference type="AlphaFoldDB" id="A0A8C3KPS3"/>
<evidence type="ECO:0000256" key="12">
    <source>
        <dbReference type="ARBA" id="ARBA00045865"/>
    </source>
</evidence>
<dbReference type="InterPro" id="IPR039505">
    <property type="entry name" value="DRC1/2_N"/>
</dbReference>
<evidence type="ECO:0000256" key="8">
    <source>
        <dbReference type="ARBA" id="ARBA00037841"/>
    </source>
</evidence>
<evidence type="ECO:0000256" key="3">
    <source>
        <dbReference type="ARBA" id="ARBA00022846"/>
    </source>
</evidence>
<reference evidence="16" key="1">
    <citation type="submission" date="2025-08" db="UniProtKB">
        <authorList>
            <consortium name="Ensembl"/>
        </authorList>
    </citation>
    <scope>IDENTIFICATION</scope>
</reference>
<dbReference type="InterPro" id="IPR039750">
    <property type="entry name" value="DRC1/DRC2"/>
</dbReference>
<feature type="domain" description="Dynein regulatory complex protein 1/2 N-terminal" evidence="15">
    <location>
        <begin position="25"/>
        <end position="125"/>
    </location>
</feature>
<evidence type="ECO:0000256" key="2">
    <source>
        <dbReference type="ARBA" id="ARBA00022490"/>
    </source>
</evidence>
<dbReference type="PANTHER" id="PTHR21625:SF0">
    <property type="entry name" value="DYNEIN REGULATORY COMPLEX SUBUNIT 2"/>
    <property type="match status" value="1"/>
</dbReference>
<dbReference type="PANTHER" id="PTHR21625">
    <property type="entry name" value="NYD-SP28 PROTEIN"/>
    <property type="match status" value="1"/>
</dbReference>
<evidence type="ECO:0000256" key="4">
    <source>
        <dbReference type="ARBA" id="ARBA00023054"/>
    </source>
</evidence>
<feature type="coiled-coil region" evidence="13">
    <location>
        <begin position="283"/>
        <end position="324"/>
    </location>
</feature>
<protein>
    <recommendedName>
        <fullName evidence="10">Dynein regulatory complex subunit 2</fullName>
    </recommendedName>
    <alternativeName>
        <fullName evidence="11">Coiled-coil domain-containing protein 65</fullName>
    </alternativeName>
</protein>
<accession>A0A8C3KPS3</accession>
<evidence type="ECO:0000256" key="11">
    <source>
        <dbReference type="ARBA" id="ARBA00041517"/>
    </source>
</evidence>
<keyword evidence="3" id="KW-0282">Flagellum</keyword>
<feature type="coiled-coil region" evidence="13">
    <location>
        <begin position="93"/>
        <end position="120"/>
    </location>
</feature>
<evidence type="ECO:0000256" key="13">
    <source>
        <dbReference type="SAM" id="Coils"/>
    </source>
</evidence>
<dbReference type="GO" id="GO:0003352">
    <property type="term" value="P:regulation of cilium movement"/>
    <property type="evidence" value="ECO:0007669"/>
    <property type="project" value="TreeGrafter"/>
</dbReference>
<proteinExistence type="inferred from homology"/>
<keyword evidence="2" id="KW-0963">Cytoplasm</keyword>
<keyword evidence="6" id="KW-0206">Cytoskeleton</keyword>
<keyword evidence="7" id="KW-0966">Cell projection</keyword>
<evidence type="ECO:0000256" key="9">
    <source>
        <dbReference type="ARBA" id="ARBA00038424"/>
    </source>
</evidence>
<name>A0A8C3KPS3_9CHAR</name>
<feature type="compositionally biased region" description="Basic residues" evidence="14">
    <location>
        <begin position="476"/>
        <end position="485"/>
    </location>
</feature>
<evidence type="ECO:0000256" key="7">
    <source>
        <dbReference type="ARBA" id="ARBA00023273"/>
    </source>
</evidence>
<evidence type="ECO:0000313" key="17">
    <source>
        <dbReference type="Proteomes" id="UP000694419"/>
    </source>
</evidence>
<evidence type="ECO:0000256" key="14">
    <source>
        <dbReference type="SAM" id="MobiDB-lite"/>
    </source>
</evidence>
<feature type="coiled-coil region" evidence="13">
    <location>
        <begin position="408"/>
        <end position="438"/>
    </location>
</feature>
<reference evidence="16" key="2">
    <citation type="submission" date="2025-09" db="UniProtKB">
        <authorList>
            <consortium name="Ensembl"/>
        </authorList>
    </citation>
    <scope>IDENTIFICATION</scope>
</reference>
<sequence>MPGKRRPQAAAPLVAEDELLLLQSQALAEEEAAKRKREMLTRFLQDKLAKEKCNSTLNLHKLNTQWRVVLRETKNKELHQDVKILSQTFERVMDCKDSVIESLAADLEEAEEQHAQALRSHLHNVDRLLQLQRCRLTCLEEGYNAQLEALKMEFEAERRTILEQHEQESCFLQDVALAAEQNYAESDQETMLNFQSAWDDIKNKSLQEKQYSRTQLGGKVEVLWEQFQRTTQSYTEATEHQMAFETLKQKVERSSRDIELHVKKLQKLQDLVTATKGQITAHLRESEEQNRHTRERKEKLLRQLQELRSEMNQARAKAHGSLARLTAQSGAALKTLAWVVEKGQRILRLAEMCRRLETEEEKVLPFYSSSLAEGEQQDAQRVLEETPTESLAQAMQDYVGLERFWQRFSKAKLEEQALEREQEALRQRNRRLRELLQQYLAGISISQEMLDQPNPLLAVEHKSCVPKDLPHAKLVPGHRQHPLSRHRGDSVPAGGSKV</sequence>
<organism evidence="16 17">
    <name type="scientific">Calidris pygmaea</name>
    <name type="common">Spoon-billed sandpiper</name>
    <dbReference type="NCBI Taxonomy" id="425635"/>
    <lineage>
        <taxon>Eukaryota</taxon>
        <taxon>Metazoa</taxon>
        <taxon>Chordata</taxon>
        <taxon>Craniata</taxon>
        <taxon>Vertebrata</taxon>
        <taxon>Euteleostomi</taxon>
        <taxon>Archelosauria</taxon>
        <taxon>Archosauria</taxon>
        <taxon>Dinosauria</taxon>
        <taxon>Saurischia</taxon>
        <taxon>Theropoda</taxon>
        <taxon>Coelurosauria</taxon>
        <taxon>Aves</taxon>
        <taxon>Neognathae</taxon>
        <taxon>Neoaves</taxon>
        <taxon>Charadriiformes</taxon>
        <taxon>Scolopacidae</taxon>
        <taxon>Calidris</taxon>
    </lineage>
</organism>
<evidence type="ECO:0000256" key="1">
    <source>
        <dbReference type="ARBA" id="ARBA00004611"/>
    </source>
</evidence>
<comment type="function">
    <text evidence="12">Component of the nexin-dynein regulatory complex (N-DRC), a key regulator of ciliary/flagellar motility which maintains the alignment and integrity of the distal axoneme and regulates microtubule sliding in motile axonemes. Plays a critical role in the assembly of N-DRC and also stabilizes the assembly of multiple inner dynein arms and radial spokes. Coassembles with DRC1 to form a central scaffold needed for assembly of the N-DRC and its attachment to the outer doublet microtubules.</text>
</comment>
<comment type="similarity">
    <text evidence="9">Belongs to the DRC2 family.</text>
</comment>
<feature type="region of interest" description="Disordered" evidence="14">
    <location>
        <begin position="469"/>
        <end position="498"/>
    </location>
</feature>
<dbReference type="GO" id="GO:0060285">
    <property type="term" value="P:cilium-dependent cell motility"/>
    <property type="evidence" value="ECO:0007669"/>
    <property type="project" value="TreeGrafter"/>
</dbReference>
<evidence type="ECO:0000259" key="15">
    <source>
        <dbReference type="Pfam" id="PF14772"/>
    </source>
</evidence>
<comment type="subcellular location">
    <subcellularLocation>
        <location evidence="1">Cytoplasm</location>
        <location evidence="1">Cytoskeleton</location>
        <location evidence="1">Flagellum axoneme</location>
    </subcellularLocation>
    <subcellularLocation>
        <location evidence="8">Cytoplasm</location>
        <location evidence="8">Cytoskeleton</location>
        <location evidence="8">Flagellum basal body</location>
    </subcellularLocation>
</comment>
<keyword evidence="4 13" id="KW-0175">Coiled coil</keyword>